<evidence type="ECO:0000313" key="4">
    <source>
        <dbReference type="Proteomes" id="UP000546970"/>
    </source>
</evidence>
<dbReference type="SUPFAM" id="SSF82549">
    <property type="entry name" value="DAK1/DegV-like"/>
    <property type="match status" value="1"/>
</dbReference>
<dbReference type="PANTHER" id="PTHR33434:SF3">
    <property type="entry name" value="DEGV DOMAIN-CONTAINING PROTEIN YITS"/>
    <property type="match status" value="1"/>
</dbReference>
<dbReference type="Pfam" id="PF02645">
    <property type="entry name" value="DegV"/>
    <property type="match status" value="1"/>
</dbReference>
<name>A0A7X9UDD9_9ACTN</name>
<dbReference type="EMBL" id="JABBCP010000007">
    <property type="protein sequence ID" value="NMF56385.1"/>
    <property type="molecule type" value="Genomic_DNA"/>
</dbReference>
<dbReference type="InterPro" id="IPR003797">
    <property type="entry name" value="DegV"/>
</dbReference>
<comment type="function">
    <text evidence="1">May bind long-chain fatty acids, such as palmitate, and may play a role in lipid transport or fatty acid metabolism.</text>
</comment>
<accession>A0A7X9UDD9</accession>
<dbReference type="Gene3D" id="3.40.50.10170">
    <property type="match status" value="1"/>
</dbReference>
<gene>
    <name evidence="3" type="ORF">HF320_08630</name>
</gene>
<comment type="caution">
    <text evidence="3">The sequence shown here is derived from an EMBL/GenBank/DDBJ whole genome shotgun (WGS) entry which is preliminary data.</text>
</comment>
<dbReference type="PANTHER" id="PTHR33434">
    <property type="entry name" value="DEGV DOMAIN-CONTAINING PROTEIN DR_1986-RELATED"/>
    <property type="match status" value="1"/>
</dbReference>
<dbReference type="GO" id="GO:0008289">
    <property type="term" value="F:lipid binding"/>
    <property type="evidence" value="ECO:0007669"/>
    <property type="project" value="UniProtKB-KW"/>
</dbReference>
<organism evidence="3 4">
    <name type="scientific">Collinsella acetigenes</name>
    <dbReference type="NCBI Taxonomy" id="2713419"/>
    <lineage>
        <taxon>Bacteria</taxon>
        <taxon>Bacillati</taxon>
        <taxon>Actinomycetota</taxon>
        <taxon>Coriobacteriia</taxon>
        <taxon>Coriobacteriales</taxon>
        <taxon>Coriobacteriaceae</taxon>
        <taxon>Collinsella</taxon>
    </lineage>
</organism>
<evidence type="ECO:0000313" key="3">
    <source>
        <dbReference type="EMBL" id="NMF56385.1"/>
    </source>
</evidence>
<reference evidence="3 4" key="1">
    <citation type="submission" date="2020-04" db="EMBL/GenBank/DDBJ databases">
        <title>Collinsella sp. KGMB02528 nov., an anaerobic actinobacterium isolated from human feces.</title>
        <authorList>
            <person name="Han K.-I."/>
            <person name="Eom M.K."/>
            <person name="Kim J.-S."/>
            <person name="Lee K.C."/>
            <person name="Suh M.K."/>
            <person name="Park S.-H."/>
            <person name="Lee J.H."/>
            <person name="Kang S.W."/>
            <person name="Park J.-E."/>
            <person name="Oh B.S."/>
            <person name="Yu S.Y."/>
            <person name="Choi S.-H."/>
            <person name="Lee D.H."/>
            <person name="Yoon H."/>
            <person name="Kim B.-Y."/>
            <person name="Lee J.H."/>
            <person name="Lee J.-S."/>
        </authorList>
    </citation>
    <scope>NUCLEOTIDE SEQUENCE [LARGE SCALE GENOMIC DNA]</scope>
    <source>
        <strain evidence="3 4">KGMB02528</strain>
    </source>
</reference>
<dbReference type="PROSITE" id="PS51482">
    <property type="entry name" value="DEGV"/>
    <property type="match status" value="1"/>
</dbReference>
<evidence type="ECO:0000256" key="2">
    <source>
        <dbReference type="ARBA" id="ARBA00023121"/>
    </source>
</evidence>
<dbReference type="InterPro" id="IPR050270">
    <property type="entry name" value="DegV_domain_contain"/>
</dbReference>
<protein>
    <submittedName>
        <fullName evidence="3">DegV family protein</fullName>
    </submittedName>
</protein>
<sequence length="321" mass="34466">MPTSGAACNIIVDSCCELSRGYCERAGLRVLNFSYTETVKGDDGLTGVDDMYESTSAHDFYEAMRHGAQPMTSQPSQLAFETAFNEAIDSGVPTVYLAFSSGLSGAYEGACTALARICREREVESAAELGMYVVDLKLGSTPQGLIIAEAVRQRDRGLTAAELAAWAAEARYYVQTMFMVDDLDALHRGGRIPAGVALVGGKLDVKPLLTFDTDGKLAVVGVVRGRKKGLRRMAEFYSKGRNADLYSNVAAIGNADATGDARRLRELIAKQDDTTMFLETNIGPTIGCHVGPGMVSVSFWGEDRRGQTSISDRIAGMVKGK</sequence>
<dbReference type="RefSeq" id="WP_169277923.1">
    <property type="nucleotide sequence ID" value="NZ_JABBCP010000007.1"/>
</dbReference>
<keyword evidence="2" id="KW-0446">Lipid-binding</keyword>
<keyword evidence="4" id="KW-1185">Reference proteome</keyword>
<dbReference type="Gene3D" id="3.30.1180.10">
    <property type="match status" value="1"/>
</dbReference>
<evidence type="ECO:0000256" key="1">
    <source>
        <dbReference type="ARBA" id="ARBA00003238"/>
    </source>
</evidence>
<dbReference type="InterPro" id="IPR043168">
    <property type="entry name" value="DegV_C"/>
</dbReference>
<dbReference type="Proteomes" id="UP000546970">
    <property type="component" value="Unassembled WGS sequence"/>
</dbReference>
<dbReference type="NCBIfam" id="TIGR00762">
    <property type="entry name" value="DegV"/>
    <property type="match status" value="1"/>
</dbReference>
<dbReference type="AlphaFoldDB" id="A0A7X9UDD9"/>
<proteinExistence type="predicted"/>